<reference evidence="3" key="1">
    <citation type="journal article" date="2015" name="Nat. Genet.">
        <title>The genome and transcriptome of the zoonotic hookworm Ancylostoma ceylanicum identify infection-specific gene families.</title>
        <authorList>
            <person name="Schwarz E.M."/>
            <person name="Hu Y."/>
            <person name="Antoshechkin I."/>
            <person name="Miller M.M."/>
            <person name="Sternberg P.W."/>
            <person name="Aroian R.V."/>
        </authorList>
    </citation>
    <scope>NUCLEOTIDE SEQUENCE</scope>
    <source>
        <strain evidence="3">HY135</strain>
    </source>
</reference>
<organism evidence="2 3">
    <name type="scientific">Ancylostoma ceylanicum</name>
    <dbReference type="NCBI Taxonomy" id="53326"/>
    <lineage>
        <taxon>Eukaryota</taxon>
        <taxon>Metazoa</taxon>
        <taxon>Ecdysozoa</taxon>
        <taxon>Nematoda</taxon>
        <taxon>Chromadorea</taxon>
        <taxon>Rhabditida</taxon>
        <taxon>Rhabditina</taxon>
        <taxon>Rhabditomorpha</taxon>
        <taxon>Strongyloidea</taxon>
        <taxon>Ancylostomatidae</taxon>
        <taxon>Ancylostomatinae</taxon>
        <taxon>Ancylostoma</taxon>
    </lineage>
</organism>
<evidence type="ECO:0000313" key="3">
    <source>
        <dbReference type="Proteomes" id="UP000024635"/>
    </source>
</evidence>
<accession>A0A016UYG8</accession>
<name>A0A016UYG8_9BILA</name>
<comment type="caution">
    <text evidence="2">The sequence shown here is derived from an EMBL/GenBank/DDBJ whole genome shotgun (WGS) entry which is preliminary data.</text>
</comment>
<evidence type="ECO:0000256" key="1">
    <source>
        <dbReference type="SAM" id="MobiDB-lite"/>
    </source>
</evidence>
<dbReference type="EMBL" id="JARK01001359">
    <property type="protein sequence ID" value="EYC19837.1"/>
    <property type="molecule type" value="Genomic_DNA"/>
</dbReference>
<dbReference type="AlphaFoldDB" id="A0A016UYG8"/>
<keyword evidence="3" id="KW-1185">Reference proteome</keyword>
<sequence length="88" mass="9492">MCLPGKTAKTEDTKDEKKAKTKGKTAKTEDSKDDKKGKTKADPSGKVETAAVTRIQEQILILSVDGIVAPCMRDANSTHCIIFGLKNN</sequence>
<dbReference type="Proteomes" id="UP000024635">
    <property type="component" value="Unassembled WGS sequence"/>
</dbReference>
<feature type="compositionally biased region" description="Basic and acidic residues" evidence="1">
    <location>
        <begin position="26"/>
        <end position="45"/>
    </location>
</feature>
<gene>
    <name evidence="2" type="primary">Acey_s0023.g745</name>
    <name evidence="2" type="ORF">Y032_0023g745</name>
</gene>
<feature type="compositionally biased region" description="Basic and acidic residues" evidence="1">
    <location>
        <begin position="8"/>
        <end position="18"/>
    </location>
</feature>
<protein>
    <submittedName>
        <fullName evidence="2">Uncharacterized protein</fullName>
    </submittedName>
</protein>
<proteinExistence type="predicted"/>
<evidence type="ECO:0000313" key="2">
    <source>
        <dbReference type="EMBL" id="EYC19837.1"/>
    </source>
</evidence>
<feature type="region of interest" description="Disordered" evidence="1">
    <location>
        <begin position="1"/>
        <end position="47"/>
    </location>
</feature>